<organism evidence="9 10">
    <name type="scientific">Pilimelia columellifera subsp. columellifera</name>
    <dbReference type="NCBI Taxonomy" id="706583"/>
    <lineage>
        <taxon>Bacteria</taxon>
        <taxon>Bacillati</taxon>
        <taxon>Actinomycetota</taxon>
        <taxon>Actinomycetes</taxon>
        <taxon>Micromonosporales</taxon>
        <taxon>Micromonosporaceae</taxon>
        <taxon>Pilimelia</taxon>
    </lineage>
</organism>
<sequence>MTALLLTTAVAAPLISLVALAAAAWLHRRVGESLVTAVVVGTFGVSCAAVAVLGARLATGTPGGGPDIGRWWPVGSDPLPLVADGASAPFALTVGTLVLLVALFSRRYLHRDPGYLRFHLLLTGFGLGALVVALAGSLALAVVGWEIAGTTSVLLIGYFSERRGPVESALHVFTVYRVADLGLLTAVVYWHHVTPDGPRSVTDATVLGAALLWAAMGKGALLPWCGWLPRAMEGPTPSSAICYGAVSVSLAPYLLLRSSPAWAESAAVGWAIVAVGAATAVHATVVGRAQTDVKSALAYASLTQIALVTCEVGLGWHRLALAHLIGHAILRGAQLLRAPSRLHDHQVHERALGRPAPPARNRAHRLLPARTQLWAYRYALHRGDLDARWERLLDHAGAGLRSLDRLDERWRRLLVSRPAGLARPVRGAGR</sequence>
<name>A0ABP6AVM8_9ACTN</name>
<evidence type="ECO:0000313" key="10">
    <source>
        <dbReference type="Proteomes" id="UP001499978"/>
    </source>
</evidence>
<evidence type="ECO:0000256" key="6">
    <source>
        <dbReference type="SAM" id="Phobius"/>
    </source>
</evidence>
<dbReference type="EMBL" id="BAAARY010000010">
    <property type="protein sequence ID" value="GAA2524358.1"/>
    <property type="molecule type" value="Genomic_DNA"/>
</dbReference>
<dbReference type="PRINTS" id="PR01434">
    <property type="entry name" value="NADHDHGNASE5"/>
</dbReference>
<feature type="transmembrane region" description="Helical" evidence="6">
    <location>
        <begin position="268"/>
        <end position="287"/>
    </location>
</feature>
<dbReference type="InterPro" id="IPR001750">
    <property type="entry name" value="ND/Mrp_TM"/>
</dbReference>
<dbReference type="PANTHER" id="PTHR42829">
    <property type="entry name" value="NADH-UBIQUINONE OXIDOREDUCTASE CHAIN 5"/>
    <property type="match status" value="1"/>
</dbReference>
<dbReference type="RefSeq" id="WP_344172225.1">
    <property type="nucleotide sequence ID" value="NZ_BAAARY010000010.1"/>
</dbReference>
<dbReference type="Proteomes" id="UP001499978">
    <property type="component" value="Unassembled WGS sequence"/>
</dbReference>
<keyword evidence="2 5" id="KW-0812">Transmembrane</keyword>
<feature type="domain" description="NADH:quinone oxidoreductase/Mrp antiporter transmembrane" evidence="7">
    <location>
        <begin position="135"/>
        <end position="350"/>
    </location>
</feature>
<dbReference type="Pfam" id="PF00361">
    <property type="entry name" value="Proton_antipo_M"/>
    <property type="match status" value="1"/>
</dbReference>
<proteinExistence type="predicted"/>
<feature type="transmembrane region" description="Helical" evidence="6">
    <location>
        <begin position="79"/>
        <end position="104"/>
    </location>
</feature>
<dbReference type="InterPro" id="IPR003945">
    <property type="entry name" value="NU5C-like"/>
</dbReference>
<keyword evidence="10" id="KW-1185">Reference proteome</keyword>
<evidence type="ECO:0000256" key="1">
    <source>
        <dbReference type="ARBA" id="ARBA00004127"/>
    </source>
</evidence>
<keyword evidence="4 6" id="KW-0472">Membrane</keyword>
<feature type="transmembrane region" description="Helical" evidence="6">
    <location>
        <begin position="240"/>
        <end position="256"/>
    </location>
</feature>
<dbReference type="Pfam" id="PF00662">
    <property type="entry name" value="Proton_antipo_N"/>
    <property type="match status" value="1"/>
</dbReference>
<gene>
    <name evidence="9" type="ORF">GCM10010201_23550</name>
</gene>
<feature type="transmembrane region" description="Helical" evidence="6">
    <location>
        <begin position="116"/>
        <end position="136"/>
    </location>
</feature>
<dbReference type="InterPro" id="IPR001516">
    <property type="entry name" value="Proton_antipo_N"/>
</dbReference>
<protein>
    <submittedName>
        <fullName evidence="9">Proton-conducting transporter membrane subunit</fullName>
    </submittedName>
</protein>
<feature type="transmembrane region" description="Helical" evidence="6">
    <location>
        <begin position="6"/>
        <end position="27"/>
    </location>
</feature>
<evidence type="ECO:0000256" key="3">
    <source>
        <dbReference type="ARBA" id="ARBA00022989"/>
    </source>
</evidence>
<feature type="transmembrane region" description="Helical" evidence="6">
    <location>
        <begin position="34"/>
        <end position="59"/>
    </location>
</feature>
<evidence type="ECO:0000256" key="4">
    <source>
        <dbReference type="ARBA" id="ARBA00023136"/>
    </source>
</evidence>
<accession>A0ABP6AVM8</accession>
<keyword evidence="3 6" id="KW-1133">Transmembrane helix</keyword>
<evidence type="ECO:0000256" key="2">
    <source>
        <dbReference type="ARBA" id="ARBA00022692"/>
    </source>
</evidence>
<dbReference type="PANTHER" id="PTHR42829:SF2">
    <property type="entry name" value="NADH-UBIQUINONE OXIDOREDUCTASE CHAIN 5"/>
    <property type="match status" value="1"/>
</dbReference>
<feature type="domain" description="NADH-Ubiquinone oxidoreductase (complex I) chain 5 N-terminal" evidence="8">
    <location>
        <begin position="79"/>
        <end position="118"/>
    </location>
</feature>
<evidence type="ECO:0000256" key="5">
    <source>
        <dbReference type="RuleBase" id="RU000320"/>
    </source>
</evidence>
<feature type="transmembrane region" description="Helical" evidence="6">
    <location>
        <begin position="172"/>
        <end position="192"/>
    </location>
</feature>
<evidence type="ECO:0000259" key="8">
    <source>
        <dbReference type="Pfam" id="PF00662"/>
    </source>
</evidence>
<reference evidence="10" key="1">
    <citation type="journal article" date="2019" name="Int. J. Syst. Evol. Microbiol.">
        <title>The Global Catalogue of Microorganisms (GCM) 10K type strain sequencing project: providing services to taxonomists for standard genome sequencing and annotation.</title>
        <authorList>
            <consortium name="The Broad Institute Genomics Platform"/>
            <consortium name="The Broad Institute Genome Sequencing Center for Infectious Disease"/>
            <person name="Wu L."/>
            <person name="Ma J."/>
        </authorList>
    </citation>
    <scope>NUCLEOTIDE SEQUENCE [LARGE SCALE GENOMIC DNA]</scope>
    <source>
        <strain evidence="10">JCM 3367</strain>
    </source>
</reference>
<feature type="transmembrane region" description="Helical" evidence="6">
    <location>
        <begin position="204"/>
        <end position="228"/>
    </location>
</feature>
<feature type="transmembrane region" description="Helical" evidence="6">
    <location>
        <begin position="142"/>
        <end position="160"/>
    </location>
</feature>
<comment type="subcellular location">
    <subcellularLocation>
        <location evidence="1">Endomembrane system</location>
        <topology evidence="1">Multi-pass membrane protein</topology>
    </subcellularLocation>
    <subcellularLocation>
        <location evidence="5">Membrane</location>
        <topology evidence="5">Multi-pass membrane protein</topology>
    </subcellularLocation>
</comment>
<evidence type="ECO:0000313" key="9">
    <source>
        <dbReference type="EMBL" id="GAA2524358.1"/>
    </source>
</evidence>
<comment type="caution">
    <text evidence="9">The sequence shown here is derived from an EMBL/GenBank/DDBJ whole genome shotgun (WGS) entry which is preliminary data.</text>
</comment>
<evidence type="ECO:0000259" key="7">
    <source>
        <dbReference type="Pfam" id="PF00361"/>
    </source>
</evidence>